<dbReference type="Proteomes" id="UP001152622">
    <property type="component" value="Chromosome 6"/>
</dbReference>
<dbReference type="SMART" id="SM00389">
    <property type="entry name" value="HOX"/>
    <property type="match status" value="1"/>
</dbReference>
<evidence type="ECO:0000256" key="3">
    <source>
        <dbReference type="ARBA" id="ARBA00008161"/>
    </source>
</evidence>
<dbReference type="Pfam" id="PF00046">
    <property type="entry name" value="Homeodomain"/>
    <property type="match status" value="1"/>
</dbReference>
<dbReference type="InterPro" id="IPR001356">
    <property type="entry name" value="HD"/>
</dbReference>
<feature type="domain" description="Homeobox" evidence="13">
    <location>
        <begin position="184"/>
        <end position="235"/>
    </location>
</feature>
<dbReference type="PANTHER" id="PTHR10390">
    <property type="entry name" value="HOMEOBOX PROTEIN SIX"/>
    <property type="match status" value="1"/>
</dbReference>
<evidence type="ECO:0000259" key="13">
    <source>
        <dbReference type="PROSITE" id="PS50071"/>
    </source>
</evidence>
<dbReference type="GO" id="GO:0005634">
    <property type="term" value="C:nucleus"/>
    <property type="evidence" value="ECO:0007669"/>
    <property type="project" value="UniProtKB-SubCell"/>
</dbReference>
<feature type="DNA-binding region" description="Homeobox" evidence="10">
    <location>
        <begin position="186"/>
        <end position="236"/>
    </location>
</feature>
<keyword evidence="7 10" id="KW-0371">Homeobox</keyword>
<name>A0A9Q1FE54_SYNKA</name>
<dbReference type="InterPro" id="IPR017970">
    <property type="entry name" value="Homeobox_CS"/>
</dbReference>
<dbReference type="GO" id="GO:0000978">
    <property type="term" value="F:RNA polymerase II cis-regulatory region sequence-specific DNA binding"/>
    <property type="evidence" value="ECO:0007669"/>
    <property type="project" value="TreeGrafter"/>
</dbReference>
<dbReference type="GO" id="GO:0000981">
    <property type="term" value="F:DNA-binding transcription factor activity, RNA polymerase II-specific"/>
    <property type="evidence" value="ECO:0007669"/>
    <property type="project" value="InterPro"/>
</dbReference>
<dbReference type="InterPro" id="IPR031701">
    <property type="entry name" value="SIX1_SD"/>
</dbReference>
<comment type="subcellular location">
    <subcellularLocation>
        <location evidence="2">Cytoplasm</location>
    </subcellularLocation>
    <subcellularLocation>
        <location evidence="1 10 11">Nucleus</location>
    </subcellularLocation>
</comment>
<dbReference type="GO" id="GO:0005667">
    <property type="term" value="C:transcription regulator complex"/>
    <property type="evidence" value="ECO:0007669"/>
    <property type="project" value="TreeGrafter"/>
</dbReference>
<comment type="similarity">
    <text evidence="3">Belongs to the SIX/Sine oculis homeobox family.</text>
</comment>
<keyword evidence="6 10" id="KW-0238">DNA-binding</keyword>
<evidence type="ECO:0000256" key="9">
    <source>
        <dbReference type="ARBA" id="ARBA00023242"/>
    </source>
</evidence>
<dbReference type="PROSITE" id="PS00027">
    <property type="entry name" value="HOMEOBOX_1"/>
    <property type="match status" value="1"/>
</dbReference>
<reference evidence="14" key="1">
    <citation type="journal article" date="2023" name="Science">
        <title>Genome structures resolve the early diversification of teleost fishes.</title>
        <authorList>
            <person name="Parey E."/>
            <person name="Louis A."/>
            <person name="Montfort J."/>
            <person name="Bouchez O."/>
            <person name="Roques C."/>
            <person name="Iampietro C."/>
            <person name="Lluch J."/>
            <person name="Castinel A."/>
            <person name="Donnadieu C."/>
            <person name="Desvignes T."/>
            <person name="Floi Bucao C."/>
            <person name="Jouanno E."/>
            <person name="Wen M."/>
            <person name="Mejri S."/>
            <person name="Dirks R."/>
            <person name="Jansen H."/>
            <person name="Henkel C."/>
            <person name="Chen W.J."/>
            <person name="Zahm M."/>
            <person name="Cabau C."/>
            <person name="Klopp C."/>
            <person name="Thompson A.W."/>
            <person name="Robinson-Rechavi M."/>
            <person name="Braasch I."/>
            <person name="Lecointre G."/>
            <person name="Bobe J."/>
            <person name="Postlethwait J.H."/>
            <person name="Berthelot C."/>
            <person name="Roest Crollius H."/>
            <person name="Guiguen Y."/>
        </authorList>
    </citation>
    <scope>NUCLEOTIDE SEQUENCE</scope>
    <source>
        <strain evidence="14">WJC10195</strain>
    </source>
</reference>
<evidence type="ECO:0000256" key="2">
    <source>
        <dbReference type="ARBA" id="ARBA00004496"/>
    </source>
</evidence>
<evidence type="ECO:0000256" key="11">
    <source>
        <dbReference type="RuleBase" id="RU000682"/>
    </source>
</evidence>
<evidence type="ECO:0000313" key="15">
    <source>
        <dbReference type="Proteomes" id="UP001152622"/>
    </source>
</evidence>
<evidence type="ECO:0000256" key="8">
    <source>
        <dbReference type="ARBA" id="ARBA00023163"/>
    </source>
</evidence>
<feature type="compositionally biased region" description="Basic and acidic residues" evidence="12">
    <location>
        <begin position="232"/>
        <end position="244"/>
    </location>
</feature>
<keyword evidence="8" id="KW-0804">Transcription</keyword>
<dbReference type="EMBL" id="JAINUF010000006">
    <property type="protein sequence ID" value="KAJ8356383.1"/>
    <property type="molecule type" value="Genomic_DNA"/>
</dbReference>
<dbReference type="GO" id="GO:0005737">
    <property type="term" value="C:cytoplasm"/>
    <property type="evidence" value="ECO:0007669"/>
    <property type="project" value="UniProtKB-SubCell"/>
</dbReference>
<feature type="region of interest" description="Disordered" evidence="12">
    <location>
        <begin position="226"/>
        <end position="310"/>
    </location>
</feature>
<dbReference type="Gene3D" id="1.10.10.60">
    <property type="entry name" value="Homeodomain-like"/>
    <property type="match status" value="1"/>
</dbReference>
<sequence>MSYSSIQLLEASEMKKEHGNAEKQDSATLLELTSIGTSIARAFPSPNGVHLKLPQSTCPLAFSPEQVSCMCEALQQGGNVDRLASFLWRLPQSNLLRGNESLLKAQAVVAFHQSRYQDLYSILEHHSFSPSSHASLQDMWYRARYVEAQKTRGRPLGAVDKYRLRRKYPLPRTIWDGEETVYCFKEKSRNALKDLYKRNKYPSQAEKRSLAKITGLSLTQVSNWFKNKRQRDKNPQETKSKSESDGNCSSEDESSKGTDDFSPCPISSCSDGTVAPVGSPDNGPVLQQTGDMGTPCSSGGAPASPLFRSSSSFTQPHGTLLFSGLTPSASMATKGLCPSNGDGMLQPGLPMHSLPPYSPLPVLGVKMEEAQTRGSWDDGYSKINLSPYSGPPPPGSYSLADALSACSSGPSLQHSVKPLFPLLPPVSMAPSHGMVTAPPCAAVN</sequence>
<comment type="caution">
    <text evidence="14">The sequence shown here is derived from an EMBL/GenBank/DDBJ whole genome shotgun (WGS) entry which is preliminary data.</text>
</comment>
<keyword evidence="15" id="KW-1185">Reference proteome</keyword>
<feature type="compositionally biased region" description="Polar residues" evidence="12">
    <location>
        <begin position="285"/>
        <end position="297"/>
    </location>
</feature>
<dbReference type="CDD" id="cd00086">
    <property type="entry name" value="homeodomain"/>
    <property type="match status" value="1"/>
</dbReference>
<dbReference type="PANTHER" id="PTHR10390:SF44">
    <property type="entry name" value="SIX HOMEOBOX 4"/>
    <property type="match status" value="1"/>
</dbReference>
<proteinExistence type="inferred from homology"/>
<dbReference type="InterPro" id="IPR009057">
    <property type="entry name" value="Homeodomain-like_sf"/>
</dbReference>
<keyword evidence="4" id="KW-0217">Developmental protein</keyword>
<evidence type="ECO:0000256" key="4">
    <source>
        <dbReference type="ARBA" id="ARBA00022473"/>
    </source>
</evidence>
<dbReference type="PROSITE" id="PS50071">
    <property type="entry name" value="HOMEOBOX_2"/>
    <property type="match status" value="1"/>
</dbReference>
<protein>
    <recommendedName>
        <fullName evidence="13">Homeobox domain-containing protein</fullName>
    </recommendedName>
</protein>
<dbReference type="OrthoDB" id="3501850at2759"/>
<accession>A0A9Q1FE54</accession>
<evidence type="ECO:0000256" key="10">
    <source>
        <dbReference type="PROSITE-ProRule" id="PRU00108"/>
    </source>
</evidence>
<dbReference type="AlphaFoldDB" id="A0A9Q1FE54"/>
<gene>
    <name evidence="14" type="ORF">SKAU_G00191770</name>
</gene>
<dbReference type="Pfam" id="PF16878">
    <property type="entry name" value="SIX1_SD"/>
    <property type="match status" value="1"/>
</dbReference>
<evidence type="ECO:0000256" key="12">
    <source>
        <dbReference type="SAM" id="MobiDB-lite"/>
    </source>
</evidence>
<evidence type="ECO:0000313" key="14">
    <source>
        <dbReference type="EMBL" id="KAJ8356383.1"/>
    </source>
</evidence>
<evidence type="ECO:0000256" key="5">
    <source>
        <dbReference type="ARBA" id="ARBA00023015"/>
    </source>
</evidence>
<keyword evidence="9 10" id="KW-0539">Nucleus</keyword>
<organism evidence="14 15">
    <name type="scientific">Synaphobranchus kaupii</name>
    <name type="common">Kaup's arrowtooth eel</name>
    <dbReference type="NCBI Taxonomy" id="118154"/>
    <lineage>
        <taxon>Eukaryota</taxon>
        <taxon>Metazoa</taxon>
        <taxon>Chordata</taxon>
        <taxon>Craniata</taxon>
        <taxon>Vertebrata</taxon>
        <taxon>Euteleostomi</taxon>
        <taxon>Actinopterygii</taxon>
        <taxon>Neopterygii</taxon>
        <taxon>Teleostei</taxon>
        <taxon>Anguilliformes</taxon>
        <taxon>Synaphobranchidae</taxon>
        <taxon>Synaphobranchus</taxon>
    </lineage>
</organism>
<evidence type="ECO:0000256" key="7">
    <source>
        <dbReference type="ARBA" id="ARBA00023155"/>
    </source>
</evidence>
<evidence type="ECO:0000256" key="1">
    <source>
        <dbReference type="ARBA" id="ARBA00004123"/>
    </source>
</evidence>
<keyword evidence="5" id="KW-0805">Transcription regulation</keyword>
<dbReference type="SUPFAM" id="SSF46689">
    <property type="entry name" value="Homeodomain-like"/>
    <property type="match status" value="1"/>
</dbReference>
<dbReference type="FunFam" id="1.10.10.60:FF:000085">
    <property type="entry name" value="SIX homeobox 5"/>
    <property type="match status" value="1"/>
</dbReference>
<evidence type="ECO:0000256" key="6">
    <source>
        <dbReference type="ARBA" id="ARBA00023125"/>
    </source>
</evidence>